<keyword evidence="3" id="KW-1185">Reference proteome</keyword>
<dbReference type="RefSeq" id="WP_136844327.1">
    <property type="nucleotide sequence ID" value="NZ_SWBR01000008.1"/>
</dbReference>
<evidence type="ECO:0000256" key="1">
    <source>
        <dbReference type="SAM" id="SignalP"/>
    </source>
</evidence>
<accession>A0A4U1CFU1</accession>
<feature type="chain" id="PRO_5020385652" description="Lipoprotein" evidence="1">
    <location>
        <begin position="21"/>
        <end position="261"/>
    </location>
</feature>
<keyword evidence="1" id="KW-0732">Signal</keyword>
<dbReference type="Proteomes" id="UP000309488">
    <property type="component" value="Unassembled WGS sequence"/>
</dbReference>
<reference evidence="2 3" key="1">
    <citation type="submission" date="2019-04" db="EMBL/GenBank/DDBJ databases">
        <title>Pedobacter sp. RP-3-22 sp. nov., isolated from Arctic soil.</title>
        <authorList>
            <person name="Dahal R.H."/>
            <person name="Kim D.-U."/>
        </authorList>
    </citation>
    <scope>NUCLEOTIDE SEQUENCE [LARGE SCALE GENOMIC DNA]</scope>
    <source>
        <strain evidence="2 3">RP-3-22</strain>
    </source>
</reference>
<evidence type="ECO:0000313" key="2">
    <source>
        <dbReference type="EMBL" id="TKC04526.1"/>
    </source>
</evidence>
<comment type="caution">
    <text evidence="2">The sequence shown here is derived from an EMBL/GenBank/DDBJ whole genome shotgun (WGS) entry which is preliminary data.</text>
</comment>
<gene>
    <name evidence="2" type="ORF">FA048_19490</name>
</gene>
<dbReference type="InterPro" id="IPR006530">
    <property type="entry name" value="YD"/>
</dbReference>
<dbReference type="AlphaFoldDB" id="A0A4U1CFU1"/>
<evidence type="ECO:0000313" key="3">
    <source>
        <dbReference type="Proteomes" id="UP000309488"/>
    </source>
</evidence>
<dbReference type="OrthoDB" id="9885501at2"/>
<dbReference type="PROSITE" id="PS51257">
    <property type="entry name" value="PROKAR_LIPOPROTEIN"/>
    <property type="match status" value="1"/>
</dbReference>
<protein>
    <recommendedName>
        <fullName evidence="4">Lipoprotein</fullName>
    </recommendedName>
</protein>
<dbReference type="EMBL" id="SWBR01000008">
    <property type="protein sequence ID" value="TKC04526.1"/>
    <property type="molecule type" value="Genomic_DNA"/>
</dbReference>
<evidence type="ECO:0008006" key="4">
    <source>
        <dbReference type="Google" id="ProtNLM"/>
    </source>
</evidence>
<proteinExistence type="predicted"/>
<name>A0A4U1CFU1_9SPHI</name>
<organism evidence="2 3">
    <name type="scientific">Pedobacter polaris</name>
    <dbReference type="NCBI Taxonomy" id="2571273"/>
    <lineage>
        <taxon>Bacteria</taxon>
        <taxon>Pseudomonadati</taxon>
        <taxon>Bacteroidota</taxon>
        <taxon>Sphingobacteriia</taxon>
        <taxon>Sphingobacteriales</taxon>
        <taxon>Sphingobacteriaceae</taxon>
        <taxon>Pedobacter</taxon>
    </lineage>
</organism>
<sequence length="261" mass="30481">MKKLYSLLMLSIFLISCMNANRGFHVDVYLSKSNSYTKKNSTKLIQQNGYDINRNLITVIRYSRVGCNLIDSVGYRYNDKNRVTESVIFTPEKVDEDCRTTFTERERIRYMYDKRGKLISRISTLGGKKAVDTFNLIPLVDSLKLLSKYLSDIYISSNFAVTKNIVKEHDASVTLKFFCQGKPMILSENGVPLKENLDSVRIYIKNSHLTKDEFFFKNYLLTREYFYKNNILEKVLITNVQIESKKKTLQTEKFKIVLDSR</sequence>
<dbReference type="NCBIfam" id="TIGR01643">
    <property type="entry name" value="YD_repeat_2x"/>
    <property type="match status" value="1"/>
</dbReference>
<feature type="signal peptide" evidence="1">
    <location>
        <begin position="1"/>
        <end position="20"/>
    </location>
</feature>